<dbReference type="InterPro" id="IPR001425">
    <property type="entry name" value="Arc/bac/fun_rhodopsins"/>
</dbReference>
<organism evidence="13 14">
    <name type="scientific">Apatococcus lobatus</name>
    <dbReference type="NCBI Taxonomy" id="904363"/>
    <lineage>
        <taxon>Eukaryota</taxon>
        <taxon>Viridiplantae</taxon>
        <taxon>Chlorophyta</taxon>
        <taxon>core chlorophytes</taxon>
        <taxon>Trebouxiophyceae</taxon>
        <taxon>Chlorellales</taxon>
        <taxon>Chlorellaceae</taxon>
        <taxon>Apatococcus</taxon>
    </lineage>
</organism>
<dbReference type="PANTHER" id="PTHR28286:SF2">
    <property type="entry name" value="BACTERIORHODOPSIN _OPSIN, NOPA (EUROFUNG)"/>
    <property type="match status" value="1"/>
</dbReference>
<feature type="transmembrane region" description="Helical" evidence="12">
    <location>
        <begin position="47"/>
        <end position="64"/>
    </location>
</feature>
<dbReference type="GO" id="GO:0007602">
    <property type="term" value="P:phototransduction"/>
    <property type="evidence" value="ECO:0007669"/>
    <property type="project" value="UniProtKB-KW"/>
</dbReference>
<feature type="compositionally biased region" description="Low complexity" evidence="11">
    <location>
        <begin position="326"/>
        <end position="337"/>
    </location>
</feature>
<feature type="transmembrane region" description="Helical" evidence="12">
    <location>
        <begin position="191"/>
        <end position="210"/>
    </location>
</feature>
<comment type="similarity">
    <text evidence="2">Belongs to the archaeal/bacterial/fungal opsin family.</text>
</comment>
<evidence type="ECO:0000313" key="14">
    <source>
        <dbReference type="Proteomes" id="UP001438707"/>
    </source>
</evidence>
<feature type="compositionally biased region" description="Pro residues" evidence="11">
    <location>
        <begin position="315"/>
        <end position="325"/>
    </location>
</feature>
<comment type="caution">
    <text evidence="13">The sequence shown here is derived from an EMBL/GenBank/DDBJ whole genome shotgun (WGS) entry which is preliminary data.</text>
</comment>
<name>A0AAW1R3T5_9CHLO</name>
<dbReference type="PANTHER" id="PTHR28286">
    <property type="match status" value="1"/>
</dbReference>
<feature type="region of interest" description="Disordered" evidence="11">
    <location>
        <begin position="294"/>
        <end position="339"/>
    </location>
</feature>
<dbReference type="InterPro" id="IPR018229">
    <property type="entry name" value="Rhodopsin_retinal_BS"/>
</dbReference>
<dbReference type="GO" id="GO:0005886">
    <property type="term" value="C:plasma membrane"/>
    <property type="evidence" value="ECO:0007669"/>
    <property type="project" value="TreeGrafter"/>
</dbReference>
<dbReference type="PROSITE" id="PS00327">
    <property type="entry name" value="BACTERIAL_OPSIN_RET"/>
    <property type="match status" value="1"/>
</dbReference>
<evidence type="ECO:0000256" key="12">
    <source>
        <dbReference type="SAM" id="Phobius"/>
    </source>
</evidence>
<evidence type="ECO:0000256" key="10">
    <source>
        <dbReference type="ARBA" id="ARBA00023170"/>
    </source>
</evidence>
<evidence type="ECO:0000256" key="2">
    <source>
        <dbReference type="ARBA" id="ARBA00008130"/>
    </source>
</evidence>
<keyword evidence="6" id="KW-0681">Retinal protein</keyword>
<evidence type="ECO:0000256" key="11">
    <source>
        <dbReference type="SAM" id="MobiDB-lite"/>
    </source>
</evidence>
<dbReference type="SMART" id="SM01021">
    <property type="entry name" value="Bac_rhodopsin"/>
    <property type="match status" value="1"/>
</dbReference>
<evidence type="ECO:0000256" key="6">
    <source>
        <dbReference type="ARBA" id="ARBA00022925"/>
    </source>
</evidence>
<dbReference type="Proteomes" id="UP001438707">
    <property type="component" value="Unassembled WGS sequence"/>
</dbReference>
<evidence type="ECO:0000256" key="5">
    <source>
        <dbReference type="ARBA" id="ARBA00022692"/>
    </source>
</evidence>
<sequence length="385" mass="41336">MTVQPDLNEITRAGLIVYWVTFGIMIGSAVCFAVMTWLRPYHDRKHGYMILAVVLIASGAYYAMAAQGGSVNIGRPGSHVFGNTAISSDGAQTTAGTTTRYRSIYYARYIDWVFTTPLLLLDLMIMAAVPVAVATWVVVADIFMIVIGLFAALSSHNPRWGFYGASCFFEILIGYGLLVPGIKCAYARGKGIGTFYTGLALLLFITWWGYPIVWGFAEGANFISVDAEVAAYAGLDIVAKAVFGWSFALDTLSSAALRKLSAKRASTCHLLCQLPAMRLCTLSSLADHPSPMPMAMRPPTHGRLSCPLPGHQSLHPPPAPAPAPAARPNGTTRAAPTINPVATYDDTAVSNVASPGRLGHTDPSLPSLCTIRSKLLELCVWRSCD</sequence>
<keyword evidence="10" id="KW-0675">Receptor</keyword>
<evidence type="ECO:0000313" key="13">
    <source>
        <dbReference type="EMBL" id="KAK9828298.1"/>
    </source>
</evidence>
<dbReference type="GO" id="GO:0009881">
    <property type="term" value="F:photoreceptor activity"/>
    <property type="evidence" value="ECO:0007669"/>
    <property type="project" value="UniProtKB-KW"/>
</dbReference>
<dbReference type="Pfam" id="PF01036">
    <property type="entry name" value="Bac_rhodopsin"/>
    <property type="match status" value="1"/>
</dbReference>
<keyword evidence="5 12" id="KW-0812">Transmembrane</keyword>
<keyword evidence="3" id="KW-0600">Photoreceptor protein</keyword>
<evidence type="ECO:0000256" key="7">
    <source>
        <dbReference type="ARBA" id="ARBA00022989"/>
    </source>
</evidence>
<feature type="transmembrane region" description="Helical" evidence="12">
    <location>
        <begin position="109"/>
        <end position="129"/>
    </location>
</feature>
<keyword evidence="9 12" id="KW-0472">Membrane</keyword>
<evidence type="ECO:0000256" key="4">
    <source>
        <dbReference type="ARBA" id="ARBA00022606"/>
    </source>
</evidence>
<keyword evidence="8" id="KW-0157">Chromophore</keyword>
<feature type="transmembrane region" description="Helical" evidence="12">
    <location>
        <begin position="16"/>
        <end position="35"/>
    </location>
</feature>
<keyword evidence="4" id="KW-0716">Sensory transduction</keyword>
<dbReference type="PROSITE" id="PS00950">
    <property type="entry name" value="BACTERIAL_OPSIN_1"/>
    <property type="match status" value="1"/>
</dbReference>
<keyword evidence="7 12" id="KW-1133">Transmembrane helix</keyword>
<dbReference type="SUPFAM" id="SSF81321">
    <property type="entry name" value="Family A G protein-coupled receptor-like"/>
    <property type="match status" value="1"/>
</dbReference>
<protein>
    <submittedName>
        <fullName evidence="13">Uncharacterized protein</fullName>
    </submittedName>
</protein>
<evidence type="ECO:0000256" key="8">
    <source>
        <dbReference type="ARBA" id="ARBA00022991"/>
    </source>
</evidence>
<evidence type="ECO:0000256" key="9">
    <source>
        <dbReference type="ARBA" id="ARBA00023136"/>
    </source>
</evidence>
<feature type="transmembrane region" description="Helical" evidence="12">
    <location>
        <begin position="136"/>
        <end position="154"/>
    </location>
</feature>
<dbReference type="EMBL" id="JALJOS010000016">
    <property type="protein sequence ID" value="KAK9828298.1"/>
    <property type="molecule type" value="Genomic_DNA"/>
</dbReference>
<evidence type="ECO:0000256" key="1">
    <source>
        <dbReference type="ARBA" id="ARBA00004141"/>
    </source>
</evidence>
<accession>A0AAW1R3T5</accession>
<proteinExistence type="inferred from homology"/>
<evidence type="ECO:0000256" key="3">
    <source>
        <dbReference type="ARBA" id="ARBA00022543"/>
    </source>
</evidence>
<feature type="transmembrane region" description="Helical" evidence="12">
    <location>
        <begin position="160"/>
        <end position="179"/>
    </location>
</feature>
<comment type="subcellular location">
    <subcellularLocation>
        <location evidence="1">Membrane</location>
        <topology evidence="1">Multi-pass membrane protein</topology>
    </subcellularLocation>
</comment>
<keyword evidence="14" id="KW-1185">Reference proteome</keyword>
<reference evidence="13 14" key="1">
    <citation type="journal article" date="2024" name="Nat. Commun.">
        <title>Phylogenomics reveals the evolutionary origins of lichenization in chlorophyte algae.</title>
        <authorList>
            <person name="Puginier C."/>
            <person name="Libourel C."/>
            <person name="Otte J."/>
            <person name="Skaloud P."/>
            <person name="Haon M."/>
            <person name="Grisel S."/>
            <person name="Petersen M."/>
            <person name="Berrin J.G."/>
            <person name="Delaux P.M."/>
            <person name="Dal Grande F."/>
            <person name="Keller J."/>
        </authorList>
    </citation>
    <scope>NUCLEOTIDE SEQUENCE [LARGE SCALE GENOMIC DNA]</scope>
    <source>
        <strain evidence="13 14">SAG 2145</strain>
    </source>
</reference>
<gene>
    <name evidence="13" type="ORF">WJX74_007622</name>
</gene>
<dbReference type="PRINTS" id="PR00251">
    <property type="entry name" value="BACTRLOPSIN"/>
</dbReference>
<dbReference type="Gene3D" id="1.20.1070.10">
    <property type="entry name" value="Rhodopsin 7-helix transmembrane proteins"/>
    <property type="match status" value="1"/>
</dbReference>
<dbReference type="GO" id="GO:0005216">
    <property type="term" value="F:monoatomic ion channel activity"/>
    <property type="evidence" value="ECO:0007669"/>
    <property type="project" value="InterPro"/>
</dbReference>
<dbReference type="AlphaFoldDB" id="A0AAW1R3T5"/>